<name>A0ABV5BC11_9BACL</name>
<organism evidence="2 3">
    <name type="scientific">Paenibacillus terreus</name>
    <dbReference type="NCBI Taxonomy" id="1387834"/>
    <lineage>
        <taxon>Bacteria</taxon>
        <taxon>Bacillati</taxon>
        <taxon>Bacillota</taxon>
        <taxon>Bacilli</taxon>
        <taxon>Bacillales</taxon>
        <taxon>Paenibacillaceae</taxon>
        <taxon>Paenibacillus</taxon>
    </lineage>
</organism>
<dbReference type="Proteomes" id="UP001580407">
    <property type="component" value="Unassembled WGS sequence"/>
</dbReference>
<proteinExistence type="predicted"/>
<evidence type="ECO:0000313" key="2">
    <source>
        <dbReference type="EMBL" id="MFB5683095.1"/>
    </source>
</evidence>
<dbReference type="RefSeq" id="WP_375526841.1">
    <property type="nucleotide sequence ID" value="NZ_JBHILM010000023.1"/>
</dbReference>
<reference evidence="2 3" key="1">
    <citation type="submission" date="2024-09" db="EMBL/GenBank/DDBJ databases">
        <authorList>
            <person name="Ruan L."/>
        </authorList>
    </citation>
    <scope>NUCLEOTIDE SEQUENCE [LARGE SCALE GENOMIC DNA]</scope>
    <source>
        <strain evidence="2 3">D33</strain>
    </source>
</reference>
<dbReference type="EMBL" id="JBHILM010000023">
    <property type="protein sequence ID" value="MFB5683095.1"/>
    <property type="molecule type" value="Genomic_DNA"/>
</dbReference>
<accession>A0ABV5BC11</accession>
<dbReference type="InterPro" id="IPR025435">
    <property type="entry name" value="YfhD-like"/>
</dbReference>
<feature type="region of interest" description="Disordered" evidence="1">
    <location>
        <begin position="44"/>
        <end position="68"/>
    </location>
</feature>
<keyword evidence="3" id="KW-1185">Reference proteome</keyword>
<protein>
    <submittedName>
        <fullName evidence="2">YfhD family protein</fullName>
    </submittedName>
</protein>
<dbReference type="Pfam" id="PF14151">
    <property type="entry name" value="YfhD"/>
    <property type="match status" value="1"/>
</dbReference>
<sequence length="68" mass="7900">MPTNKRYDKAFTKTEKMKIMSSAKNEDVEFSAELADHDDVEALRRSEAADRRQERILTDPAKNKETKL</sequence>
<evidence type="ECO:0000313" key="3">
    <source>
        <dbReference type="Proteomes" id="UP001580407"/>
    </source>
</evidence>
<evidence type="ECO:0000256" key="1">
    <source>
        <dbReference type="SAM" id="MobiDB-lite"/>
    </source>
</evidence>
<gene>
    <name evidence="2" type="ORF">ACE3NQ_19435</name>
</gene>
<comment type="caution">
    <text evidence="2">The sequence shown here is derived from an EMBL/GenBank/DDBJ whole genome shotgun (WGS) entry which is preliminary data.</text>
</comment>